<dbReference type="NCBIfam" id="TIGR00125">
    <property type="entry name" value="cyt_tran_rel"/>
    <property type="match status" value="1"/>
</dbReference>
<keyword evidence="6" id="KW-1185">Reference proteome</keyword>
<dbReference type="Gene3D" id="1.20.1270.90">
    <property type="entry name" value="AF1782-like"/>
    <property type="match status" value="1"/>
</dbReference>
<dbReference type="SUPFAM" id="SSF158372">
    <property type="entry name" value="AF1782-like"/>
    <property type="match status" value="1"/>
</dbReference>
<dbReference type="OrthoDB" id="1912at2157"/>
<dbReference type="Pfam" id="PF04010">
    <property type="entry name" value="DUF357"/>
    <property type="match status" value="1"/>
</dbReference>
<dbReference type="eggNOG" id="arCOG01224">
    <property type="taxonomic scope" value="Archaea"/>
</dbReference>
<keyword evidence="2 5" id="KW-0548">Nucleotidyltransferase</keyword>
<dbReference type="GO" id="GO:0016779">
    <property type="term" value="F:nucleotidyltransferase activity"/>
    <property type="evidence" value="ECO:0007669"/>
    <property type="project" value="UniProtKB-KW"/>
</dbReference>
<feature type="domain" description="Cytidyltransferase-like" evidence="3">
    <location>
        <begin position="103"/>
        <end position="197"/>
    </location>
</feature>
<dbReference type="PANTHER" id="PTHR43793:SF1">
    <property type="entry name" value="FAD SYNTHASE"/>
    <property type="match status" value="1"/>
</dbReference>
<dbReference type="EMBL" id="AP012489">
    <property type="protein sequence ID" value="BAN90897.1"/>
    <property type="molecule type" value="Genomic_DNA"/>
</dbReference>
<dbReference type="SUPFAM" id="SSF52374">
    <property type="entry name" value="Nucleotidylyl transferase"/>
    <property type="match status" value="1"/>
</dbReference>
<dbReference type="Gene3D" id="3.40.50.620">
    <property type="entry name" value="HUPs"/>
    <property type="match status" value="1"/>
</dbReference>
<feature type="domain" description="DUF357" evidence="4">
    <location>
        <begin position="14"/>
        <end position="87"/>
    </location>
</feature>
<name>U3TBH8_9CREN</name>
<evidence type="ECO:0000259" key="4">
    <source>
        <dbReference type="Pfam" id="PF04010"/>
    </source>
</evidence>
<dbReference type="InterPro" id="IPR050385">
    <property type="entry name" value="Archaeal_FAD_synthase"/>
</dbReference>
<dbReference type="AlphaFoldDB" id="U3TBH8"/>
<evidence type="ECO:0000256" key="2">
    <source>
        <dbReference type="ARBA" id="ARBA00022695"/>
    </source>
</evidence>
<dbReference type="InterPro" id="IPR023140">
    <property type="entry name" value="DUF357"/>
</dbReference>
<evidence type="ECO:0000259" key="3">
    <source>
        <dbReference type="Pfam" id="PF01467"/>
    </source>
</evidence>
<dbReference type="InterPro" id="IPR036809">
    <property type="entry name" value="AF1782-like_sf"/>
</dbReference>
<evidence type="ECO:0000313" key="5">
    <source>
        <dbReference type="EMBL" id="BAN90897.1"/>
    </source>
</evidence>
<dbReference type="GeneID" id="17110661"/>
<dbReference type="STRING" id="1198449.ACAM_1428"/>
<protein>
    <submittedName>
        <fullName evidence="5">Cytidylyltransferase</fullName>
    </submittedName>
</protein>
<dbReference type="KEGG" id="acj:ACAM_1428"/>
<dbReference type="RefSeq" id="WP_022542165.1">
    <property type="nucleotide sequence ID" value="NC_022521.1"/>
</dbReference>
<evidence type="ECO:0000313" key="6">
    <source>
        <dbReference type="Proteomes" id="UP000016887"/>
    </source>
</evidence>
<organism evidence="5 6">
    <name type="scientific">Aeropyrum camini SY1 = JCM 12091</name>
    <dbReference type="NCBI Taxonomy" id="1198449"/>
    <lineage>
        <taxon>Archaea</taxon>
        <taxon>Thermoproteota</taxon>
        <taxon>Thermoprotei</taxon>
        <taxon>Desulfurococcales</taxon>
        <taxon>Desulfurococcaceae</taxon>
        <taxon>Aeropyrum</taxon>
    </lineage>
</organism>
<dbReference type="InterPro" id="IPR014729">
    <property type="entry name" value="Rossmann-like_a/b/a_fold"/>
</dbReference>
<evidence type="ECO:0000256" key="1">
    <source>
        <dbReference type="ARBA" id="ARBA00022679"/>
    </source>
</evidence>
<gene>
    <name evidence="5" type="ORF">ACAM_1428</name>
</gene>
<dbReference type="PANTHER" id="PTHR43793">
    <property type="entry name" value="FAD SYNTHASE"/>
    <property type="match status" value="1"/>
</dbReference>
<reference evidence="5 6" key="1">
    <citation type="journal article" date="2013" name="Appl. Environ. Microbiol.">
        <title>Variation of the Virus-Related Elements within Syntenic Genomes of the Hyperthermophilic Archaeon Aeropyrum.</title>
        <authorList>
            <person name="Daifuku T."/>
            <person name="Yoshida T."/>
            <person name="Kitamura T."/>
            <person name="Kawaichi S."/>
            <person name="Inoue T."/>
            <person name="Nomura K."/>
            <person name="Yoshida Y."/>
            <person name="Kuno S."/>
            <person name="Sako Y."/>
        </authorList>
    </citation>
    <scope>NUCLEOTIDE SEQUENCE [LARGE SCALE GENOMIC DNA]</scope>
    <source>
        <strain evidence="5 6">SY1</strain>
    </source>
</reference>
<accession>U3TBH8</accession>
<dbReference type="Proteomes" id="UP000016887">
    <property type="component" value="Chromosome"/>
</dbReference>
<proteinExistence type="predicted"/>
<dbReference type="InterPro" id="IPR004821">
    <property type="entry name" value="Cyt_trans-like"/>
</dbReference>
<sequence>MVTGPGDVEERALQYIRNARSAIERLKSRLGEDKSSTAPLDIGNLLDAAERYVGDAEYYASKGDYATALSAASYAEGLIDALKYLGVEEPEWPDKAPEEIRVFVGGTFEVLHPGHIELLKYASSLGKLHVVIARDSTVERLKGRKPILSESSRLKVVSAVRYVYNAFLGSEKDFLDSVEKVKPHIIVLGPDQGFDEEQLASMVESRLGYRPVVKRFNEKIEFEEGLRGVRDIYRKVCSKLCNDK</sequence>
<dbReference type="Pfam" id="PF01467">
    <property type="entry name" value="CTP_transf_like"/>
    <property type="match status" value="1"/>
</dbReference>
<keyword evidence="1 5" id="KW-0808">Transferase</keyword>